<organism evidence="1 2">
    <name type="scientific">Colletotrichum tamarilloi</name>
    <dbReference type="NCBI Taxonomy" id="1209934"/>
    <lineage>
        <taxon>Eukaryota</taxon>
        <taxon>Fungi</taxon>
        <taxon>Dikarya</taxon>
        <taxon>Ascomycota</taxon>
        <taxon>Pezizomycotina</taxon>
        <taxon>Sordariomycetes</taxon>
        <taxon>Hypocreomycetidae</taxon>
        <taxon>Glomerellales</taxon>
        <taxon>Glomerellaceae</taxon>
        <taxon>Colletotrichum</taxon>
        <taxon>Colletotrichum acutatum species complex</taxon>
    </lineage>
</organism>
<reference evidence="1 2" key="1">
    <citation type="submission" date="2016-10" db="EMBL/GenBank/DDBJ databases">
        <title>The genome sequence of Colletotrichum fioriniae PJ7.</title>
        <authorList>
            <person name="Baroncelli R."/>
        </authorList>
    </citation>
    <scope>NUCLEOTIDE SEQUENCE [LARGE SCALE GENOMIC DNA]</scope>
    <source>
        <strain evidence="1 2">Tom-12</strain>
    </source>
</reference>
<evidence type="ECO:0000313" key="2">
    <source>
        <dbReference type="Proteomes" id="UP001227543"/>
    </source>
</evidence>
<gene>
    <name evidence="1" type="ORF">CTAM01_06082</name>
</gene>
<dbReference type="GeneID" id="85406350"/>
<sequence length="207" mass="22546">MTSPKLVTNPEFMSNGNTENDLSAAVGQQSFFNSGSLDRNGACACLLTAISSLVTTAKVVMELELPRDQWSSMPHKSGPDMGEYPLQIYPNCIDSNLQPHDRGSSIEWEMGHKMDGMDRRSNRVQQAMINSESIAFSVGRRGGAHRDCLAVQRGALAVERRSTMSVTVVDANSMNVGLRREESLYLLRKAVGNGFGDVVAGASEWFG</sequence>
<protein>
    <submittedName>
        <fullName evidence="1">Uncharacterized protein</fullName>
    </submittedName>
</protein>
<keyword evidence="2" id="KW-1185">Reference proteome</keyword>
<name>A0ABQ9RCX6_9PEZI</name>
<dbReference type="EMBL" id="MLFU01000016">
    <property type="protein sequence ID" value="KAK1501357.1"/>
    <property type="molecule type" value="Genomic_DNA"/>
</dbReference>
<dbReference type="RefSeq" id="XP_060383302.1">
    <property type="nucleotide sequence ID" value="XM_060522112.1"/>
</dbReference>
<evidence type="ECO:0000313" key="1">
    <source>
        <dbReference type="EMBL" id="KAK1501357.1"/>
    </source>
</evidence>
<dbReference type="Proteomes" id="UP001227543">
    <property type="component" value="Unassembled WGS sequence"/>
</dbReference>
<comment type="caution">
    <text evidence="1">The sequence shown here is derived from an EMBL/GenBank/DDBJ whole genome shotgun (WGS) entry which is preliminary data.</text>
</comment>
<accession>A0ABQ9RCX6</accession>
<proteinExistence type="predicted"/>